<name>A0ABV0AD43_9FLAO</name>
<evidence type="ECO:0000256" key="3">
    <source>
        <dbReference type="ARBA" id="ARBA00023125"/>
    </source>
</evidence>
<proteinExistence type="inferred from homology"/>
<dbReference type="PANTHER" id="PTHR30408:SF12">
    <property type="entry name" value="TYPE I RESTRICTION ENZYME MJAVIII SPECIFICITY SUBUNIT"/>
    <property type="match status" value="1"/>
</dbReference>
<feature type="domain" description="Type I restriction modification DNA specificity" evidence="4">
    <location>
        <begin position="19"/>
        <end position="193"/>
    </location>
</feature>
<organism evidence="5 6">
    <name type="scientific">Mariniflexile soesokkakense</name>
    <dbReference type="NCBI Taxonomy" id="1343160"/>
    <lineage>
        <taxon>Bacteria</taxon>
        <taxon>Pseudomonadati</taxon>
        <taxon>Bacteroidota</taxon>
        <taxon>Flavobacteriia</taxon>
        <taxon>Flavobacteriales</taxon>
        <taxon>Flavobacteriaceae</taxon>
        <taxon>Mariniflexile</taxon>
    </lineage>
</organism>
<evidence type="ECO:0000313" key="5">
    <source>
        <dbReference type="EMBL" id="MEN3324823.1"/>
    </source>
</evidence>
<evidence type="ECO:0000256" key="1">
    <source>
        <dbReference type="ARBA" id="ARBA00010923"/>
    </source>
</evidence>
<keyword evidence="5" id="KW-0378">Hydrolase</keyword>
<dbReference type="Proteomes" id="UP001416393">
    <property type="component" value="Unassembled WGS sequence"/>
</dbReference>
<dbReference type="InterPro" id="IPR052021">
    <property type="entry name" value="Type-I_RS_S_subunit"/>
</dbReference>
<feature type="domain" description="Type I restriction modification DNA specificity" evidence="4">
    <location>
        <begin position="237"/>
        <end position="416"/>
    </location>
</feature>
<sequence>MELYKNFKDSEIQWLGKIPEHWKLDRIKNIGSVKARVGWKALKASEYVKSGYFFLSTPNIKKVDIDYNNVNYITKERYYESPEIMLNNGDILLVKDGSTLGIVNIVEDLKSKGTVNSSIGVLRLKNQHNKYFFYFLKSNYLQNIIGLKKEGMGVPHLFQKDINNFILTIPPLKEQSQIANYLDSKTIAIDKKIKLLQQKVKYFKAYRKTLINEVVTKGLDKNVKLKDSGVKWIGEIPEHWEIRRIKDIFNTLAGGTPSTGESSYWVGDIPWIPSGAVQNGEVNKDIVKSYISEEALLKSSTKMARKDSILIALTGATCSNIGYLNFDTTINQSIVSIDSNHKKVSHRYYFYFLISARDKIRTLMTGGAQGGINQGDVKYFKICACSKSEQQQISDYLDARTSTINKIVENIQIQIKTLKELRKTLINDVVTGKVKVST</sequence>
<dbReference type="InterPro" id="IPR000055">
    <property type="entry name" value="Restrct_endonuc_typeI_TRD"/>
</dbReference>
<dbReference type="SUPFAM" id="SSF116734">
    <property type="entry name" value="DNA methylase specificity domain"/>
    <property type="match status" value="2"/>
</dbReference>
<comment type="caution">
    <text evidence="5">The sequence shown here is derived from an EMBL/GenBank/DDBJ whole genome shotgun (WGS) entry which is preliminary data.</text>
</comment>
<keyword evidence="2" id="KW-0680">Restriction system</keyword>
<dbReference type="Pfam" id="PF01420">
    <property type="entry name" value="Methylase_S"/>
    <property type="match status" value="2"/>
</dbReference>
<evidence type="ECO:0000313" key="6">
    <source>
        <dbReference type="Proteomes" id="UP001416393"/>
    </source>
</evidence>
<dbReference type="PANTHER" id="PTHR30408">
    <property type="entry name" value="TYPE-1 RESTRICTION ENZYME ECOKI SPECIFICITY PROTEIN"/>
    <property type="match status" value="1"/>
</dbReference>
<dbReference type="GO" id="GO:0016787">
    <property type="term" value="F:hydrolase activity"/>
    <property type="evidence" value="ECO:0007669"/>
    <property type="project" value="UniProtKB-KW"/>
</dbReference>
<keyword evidence="3" id="KW-0238">DNA-binding</keyword>
<dbReference type="EMBL" id="JAZHYP010000008">
    <property type="protein sequence ID" value="MEN3324823.1"/>
    <property type="molecule type" value="Genomic_DNA"/>
</dbReference>
<dbReference type="Gene3D" id="3.90.220.20">
    <property type="entry name" value="DNA methylase specificity domains"/>
    <property type="match status" value="2"/>
</dbReference>
<keyword evidence="5" id="KW-0540">Nuclease</keyword>
<comment type="similarity">
    <text evidence="1">Belongs to the type-I restriction system S methylase family.</text>
</comment>
<dbReference type="RefSeq" id="WP_346242621.1">
    <property type="nucleotide sequence ID" value="NZ_JAZHYP010000008.1"/>
</dbReference>
<gene>
    <name evidence="5" type="ORF">VP395_13880</name>
</gene>
<protein>
    <submittedName>
        <fullName evidence="5">Restriction endonuclease subunit S</fullName>
        <ecNumber evidence="5">3.1.21.-</ecNumber>
    </submittedName>
</protein>
<evidence type="ECO:0000256" key="2">
    <source>
        <dbReference type="ARBA" id="ARBA00022747"/>
    </source>
</evidence>
<keyword evidence="6" id="KW-1185">Reference proteome</keyword>
<dbReference type="InterPro" id="IPR044946">
    <property type="entry name" value="Restrct_endonuc_typeI_TRD_sf"/>
</dbReference>
<dbReference type="EC" id="3.1.21.-" evidence="5"/>
<accession>A0ABV0AD43</accession>
<keyword evidence="5" id="KW-0255">Endonuclease</keyword>
<evidence type="ECO:0000259" key="4">
    <source>
        <dbReference type="Pfam" id="PF01420"/>
    </source>
</evidence>
<dbReference type="GO" id="GO:0004519">
    <property type="term" value="F:endonuclease activity"/>
    <property type="evidence" value="ECO:0007669"/>
    <property type="project" value="UniProtKB-KW"/>
</dbReference>
<dbReference type="Gene3D" id="1.10.287.1120">
    <property type="entry name" value="Bipartite methylase S protein"/>
    <property type="match status" value="1"/>
</dbReference>
<reference evidence="5 6" key="1">
    <citation type="submission" date="2024-01" db="EMBL/GenBank/DDBJ databases">
        <title>Mariniflexile litorale sp. nov., isolated from the shallow sediments of the Sea of Japan.</title>
        <authorList>
            <person name="Romanenko L."/>
            <person name="Bystritskaya E."/>
            <person name="Isaeva M."/>
        </authorList>
    </citation>
    <scope>NUCLEOTIDE SEQUENCE [LARGE SCALE GENOMIC DNA]</scope>
    <source>
        <strain evidence="5 6">KCTC 32427</strain>
    </source>
</reference>